<reference evidence="1 2" key="1">
    <citation type="journal article" date="2014" name="Genome Announc.">
        <title>Complete Genome Sequence of Mycoplasma ovis Strain Michigan, a Hemoplasma of Sheep with Two Distinct 16S rRNA Genes.</title>
        <authorList>
            <person name="Deshuillers P.L."/>
            <person name="Santos A.P."/>
            <person name="do Nascimento N.C."/>
            <person name="Hampel J.A."/>
            <person name="Bergin I.L."/>
            <person name="Dyson M.C."/>
            <person name="Messick J.B."/>
        </authorList>
    </citation>
    <scope>NUCLEOTIDE SEQUENCE [LARGE SCALE GENOMIC DNA]</scope>
    <source>
        <strain evidence="1 2">Michigan</strain>
    </source>
</reference>
<gene>
    <name evidence="1" type="ORF">OVS_02025</name>
</gene>
<sequence length="226" mass="26675">MYAFFYKNRSLYFADVPKGGSLALLCPYPSLSDHYENWEQLACSKEELKFLLPTNWELIHYLLEELKAMGKYVDVPEKNPLSLETGYFHTWKSKLKQSLSTLIEFDYQRLIEKYISQVFSDQYSKLSYKLMHPEEIKNKNKLYPTISGTKNLYSLLNRKLEILPLFTSRKEPDLKIYDGWPLENLGNTEKHNYSSEWISKLEKDSPDLFSFSPFKIPKLPDLEAKK</sequence>
<dbReference type="RefSeq" id="WP_024071187.1">
    <property type="nucleotide sequence ID" value="NC_023062.1"/>
</dbReference>
<dbReference type="Proteomes" id="UP000018745">
    <property type="component" value="Chromosome"/>
</dbReference>
<keyword evidence="2" id="KW-1185">Reference proteome</keyword>
<proteinExistence type="predicted"/>
<organism evidence="1 2">
    <name type="scientific">Mycoplasma ovis str. Michigan</name>
    <dbReference type="NCBI Taxonomy" id="1415773"/>
    <lineage>
        <taxon>Bacteria</taxon>
        <taxon>Bacillati</taxon>
        <taxon>Mycoplasmatota</taxon>
        <taxon>Mollicutes</taxon>
        <taxon>Mycoplasmataceae</taxon>
        <taxon>Mycoplasma</taxon>
    </lineage>
</organism>
<evidence type="ECO:0000313" key="1">
    <source>
        <dbReference type="EMBL" id="AHC39941.1"/>
    </source>
</evidence>
<accession>A0ABM5P0K2</accession>
<name>A0ABM5P0K2_9MOLU</name>
<evidence type="ECO:0000313" key="2">
    <source>
        <dbReference type="Proteomes" id="UP000018745"/>
    </source>
</evidence>
<protein>
    <submittedName>
        <fullName evidence="1">Uncharacterized protein</fullName>
    </submittedName>
</protein>
<dbReference type="EMBL" id="CP006935">
    <property type="protein sequence ID" value="AHC39941.1"/>
    <property type="molecule type" value="Genomic_DNA"/>
</dbReference>